<dbReference type="InterPro" id="IPR001584">
    <property type="entry name" value="Integrase_cat-core"/>
</dbReference>
<dbReference type="FunFam" id="3.30.420.10:FF:000032">
    <property type="entry name" value="Retrovirus-related Pol polyprotein from transposon 297-like Protein"/>
    <property type="match status" value="1"/>
</dbReference>
<keyword evidence="3" id="KW-1185">Reference proteome</keyword>
<dbReference type="Pfam" id="PF00665">
    <property type="entry name" value="rve"/>
    <property type="match status" value="1"/>
</dbReference>
<dbReference type="Gene3D" id="3.30.420.10">
    <property type="entry name" value="Ribonuclease H-like superfamily/Ribonuclease H"/>
    <property type="match status" value="1"/>
</dbReference>
<comment type="caution">
    <text evidence="2">The sequence shown here is derived from an EMBL/GenBank/DDBJ whole genome shotgun (WGS) entry which is preliminary data.</text>
</comment>
<feature type="domain" description="Integrase catalytic" evidence="1">
    <location>
        <begin position="128"/>
        <end position="287"/>
    </location>
</feature>
<evidence type="ECO:0000313" key="3">
    <source>
        <dbReference type="Proteomes" id="UP000230750"/>
    </source>
</evidence>
<dbReference type="Gene3D" id="1.10.340.70">
    <property type="match status" value="1"/>
</dbReference>
<dbReference type="Pfam" id="PF17921">
    <property type="entry name" value="Integrase_H2C2"/>
    <property type="match status" value="1"/>
</dbReference>
<dbReference type="Proteomes" id="UP000230750">
    <property type="component" value="Unassembled WGS sequence"/>
</dbReference>
<organism evidence="2 3">
    <name type="scientific">Stichopus japonicus</name>
    <name type="common">Sea cucumber</name>
    <dbReference type="NCBI Taxonomy" id="307972"/>
    <lineage>
        <taxon>Eukaryota</taxon>
        <taxon>Metazoa</taxon>
        <taxon>Echinodermata</taxon>
        <taxon>Eleutherozoa</taxon>
        <taxon>Echinozoa</taxon>
        <taxon>Holothuroidea</taxon>
        <taxon>Aspidochirotacea</taxon>
        <taxon>Aspidochirotida</taxon>
        <taxon>Stichopodidae</taxon>
        <taxon>Apostichopus</taxon>
    </lineage>
</organism>
<dbReference type="PROSITE" id="PS50994">
    <property type="entry name" value="INTEGRASE"/>
    <property type="match status" value="1"/>
</dbReference>
<proteinExistence type="predicted"/>
<sequence>MWKEVQHSRPDWAQITTGSTALKNYWSQWERLVLKRGVLYRKFESDTGKSALLQLLVPERIREDILRGAHNHRLSGHLMAKKTLSRIRGKFYWSGYRNHVRNWCRSCDQCAARKGPKKKLNARMKQYGAGHPLQRCAMDIMGPLPISTRGNRYILVVADYFTKWTEAYAIADMEAQTVARTLVEEFICRYGIPEELHTDQGRQFESELFQCMCRLLDIKKTRTTPFHPQSDGMVERFNRTLEDMLSLVVSENQKDWDSWLPYMLMAYRSAEHESTGFPPAELMFGRAVDLPLTSQLPKPPWTQMLQTNRCRNM</sequence>
<dbReference type="STRING" id="307972.A0A2G8JS77"/>
<dbReference type="InterPro" id="IPR036397">
    <property type="entry name" value="RNaseH_sf"/>
</dbReference>
<dbReference type="SUPFAM" id="SSF53098">
    <property type="entry name" value="Ribonuclease H-like"/>
    <property type="match status" value="1"/>
</dbReference>
<evidence type="ECO:0000313" key="2">
    <source>
        <dbReference type="EMBL" id="PIK38622.1"/>
    </source>
</evidence>
<dbReference type="GO" id="GO:0015074">
    <property type="term" value="P:DNA integration"/>
    <property type="evidence" value="ECO:0007669"/>
    <property type="project" value="InterPro"/>
</dbReference>
<dbReference type="GO" id="GO:0003676">
    <property type="term" value="F:nucleic acid binding"/>
    <property type="evidence" value="ECO:0007669"/>
    <property type="project" value="InterPro"/>
</dbReference>
<accession>A0A2G8JS77</accession>
<gene>
    <name evidence="2" type="ORF">BSL78_24532</name>
</gene>
<dbReference type="OrthoDB" id="10030726at2759"/>
<dbReference type="PANTHER" id="PTHR37984">
    <property type="entry name" value="PROTEIN CBG26694"/>
    <property type="match status" value="1"/>
</dbReference>
<dbReference type="InterPro" id="IPR041588">
    <property type="entry name" value="Integrase_H2C2"/>
</dbReference>
<dbReference type="EMBL" id="MRZV01001335">
    <property type="protein sequence ID" value="PIK38622.1"/>
    <property type="molecule type" value="Genomic_DNA"/>
</dbReference>
<reference evidence="2 3" key="1">
    <citation type="journal article" date="2017" name="PLoS Biol.">
        <title>The sea cucumber genome provides insights into morphological evolution and visceral regeneration.</title>
        <authorList>
            <person name="Zhang X."/>
            <person name="Sun L."/>
            <person name="Yuan J."/>
            <person name="Sun Y."/>
            <person name="Gao Y."/>
            <person name="Zhang L."/>
            <person name="Li S."/>
            <person name="Dai H."/>
            <person name="Hamel J.F."/>
            <person name="Liu C."/>
            <person name="Yu Y."/>
            <person name="Liu S."/>
            <person name="Lin W."/>
            <person name="Guo K."/>
            <person name="Jin S."/>
            <person name="Xu P."/>
            <person name="Storey K.B."/>
            <person name="Huan P."/>
            <person name="Zhang T."/>
            <person name="Zhou Y."/>
            <person name="Zhang J."/>
            <person name="Lin C."/>
            <person name="Li X."/>
            <person name="Xing L."/>
            <person name="Huo D."/>
            <person name="Sun M."/>
            <person name="Wang L."/>
            <person name="Mercier A."/>
            <person name="Li F."/>
            <person name="Yang H."/>
            <person name="Xiang J."/>
        </authorList>
    </citation>
    <scope>NUCLEOTIDE SEQUENCE [LARGE SCALE GENOMIC DNA]</scope>
    <source>
        <strain evidence="2">Shaxun</strain>
        <tissue evidence="2">Muscle</tissue>
    </source>
</reference>
<dbReference type="PANTHER" id="PTHR37984:SF15">
    <property type="entry name" value="INTEGRASE CATALYTIC DOMAIN-CONTAINING PROTEIN"/>
    <property type="match status" value="1"/>
</dbReference>
<protein>
    <submittedName>
        <fullName evidence="2">Retrovirus-related Pol polyprotein from transposon</fullName>
    </submittedName>
</protein>
<dbReference type="InterPro" id="IPR012337">
    <property type="entry name" value="RNaseH-like_sf"/>
</dbReference>
<dbReference type="FunFam" id="1.10.340.70:FF:000001">
    <property type="entry name" value="Retrovirus-related Pol polyprotein from transposon gypsy-like Protein"/>
    <property type="match status" value="1"/>
</dbReference>
<evidence type="ECO:0000259" key="1">
    <source>
        <dbReference type="PROSITE" id="PS50994"/>
    </source>
</evidence>
<dbReference type="InterPro" id="IPR050951">
    <property type="entry name" value="Retrovirus_Pol_polyprotein"/>
</dbReference>
<dbReference type="AlphaFoldDB" id="A0A2G8JS77"/>
<name>A0A2G8JS77_STIJA</name>